<dbReference type="Proteomes" id="UP000315783">
    <property type="component" value="Unassembled WGS sequence"/>
</dbReference>
<dbReference type="GO" id="GO:0032259">
    <property type="term" value="P:methylation"/>
    <property type="evidence" value="ECO:0007669"/>
    <property type="project" value="UniProtKB-KW"/>
</dbReference>
<keyword evidence="2" id="KW-0489">Methyltransferase</keyword>
<dbReference type="Gene3D" id="3.40.50.150">
    <property type="entry name" value="Vaccinia Virus protein VP39"/>
    <property type="match status" value="1"/>
</dbReference>
<gene>
    <name evidence="2" type="ORF">IF1G_02684</name>
</gene>
<name>A0A545VA48_9HYPO</name>
<accession>A0A545VA48</accession>
<feature type="compositionally biased region" description="Acidic residues" evidence="1">
    <location>
        <begin position="318"/>
        <end position="334"/>
    </location>
</feature>
<dbReference type="OrthoDB" id="433955at2759"/>
<dbReference type="PANTHER" id="PTHR14614:SF156">
    <property type="entry name" value="PROTEIN-LYSINE N-METHYLTRANSFERASE EFM2"/>
    <property type="match status" value="1"/>
</dbReference>
<organism evidence="2 3">
    <name type="scientific">Cordyceps javanica</name>
    <dbReference type="NCBI Taxonomy" id="43265"/>
    <lineage>
        <taxon>Eukaryota</taxon>
        <taxon>Fungi</taxon>
        <taxon>Dikarya</taxon>
        <taxon>Ascomycota</taxon>
        <taxon>Pezizomycotina</taxon>
        <taxon>Sordariomycetes</taxon>
        <taxon>Hypocreomycetidae</taxon>
        <taxon>Hypocreales</taxon>
        <taxon>Cordycipitaceae</taxon>
        <taxon>Cordyceps</taxon>
    </lineage>
</organism>
<evidence type="ECO:0000256" key="1">
    <source>
        <dbReference type="SAM" id="MobiDB-lite"/>
    </source>
</evidence>
<protein>
    <submittedName>
        <fullName evidence="2">S-adenosylmethionine-dependent methyltransferase-like protein</fullName>
    </submittedName>
</protein>
<feature type="region of interest" description="Disordered" evidence="1">
    <location>
        <begin position="318"/>
        <end position="339"/>
    </location>
</feature>
<dbReference type="InterPro" id="IPR019410">
    <property type="entry name" value="Methyltransf_16"/>
</dbReference>
<evidence type="ECO:0000313" key="3">
    <source>
        <dbReference type="Proteomes" id="UP000315783"/>
    </source>
</evidence>
<dbReference type="EMBL" id="SPUK01000003">
    <property type="protein sequence ID" value="TQV98604.1"/>
    <property type="molecule type" value="Genomic_DNA"/>
</dbReference>
<dbReference type="SUPFAM" id="SSF53335">
    <property type="entry name" value="S-adenosyl-L-methionine-dependent methyltransferases"/>
    <property type="match status" value="1"/>
</dbReference>
<reference evidence="2 3" key="1">
    <citation type="journal article" date="2019" name="Appl. Microbiol. Biotechnol.">
        <title>Genome sequence of Isaria javanica and comparative genome analysis insights into family S53 peptidase evolution in fungal entomopathogens.</title>
        <authorList>
            <person name="Lin R."/>
            <person name="Zhang X."/>
            <person name="Xin B."/>
            <person name="Zou M."/>
            <person name="Gao Y."/>
            <person name="Qin F."/>
            <person name="Hu Q."/>
            <person name="Xie B."/>
            <person name="Cheng X."/>
        </authorList>
    </citation>
    <scope>NUCLEOTIDE SEQUENCE [LARGE SCALE GENOMIC DNA]</scope>
    <source>
        <strain evidence="2 3">IJ1G</strain>
    </source>
</reference>
<dbReference type="Pfam" id="PF10294">
    <property type="entry name" value="Methyltransf_16"/>
    <property type="match status" value="1"/>
</dbReference>
<keyword evidence="3" id="KW-1185">Reference proteome</keyword>
<dbReference type="InterPro" id="IPR029063">
    <property type="entry name" value="SAM-dependent_MTases_sf"/>
</dbReference>
<proteinExistence type="predicted"/>
<evidence type="ECO:0000313" key="2">
    <source>
        <dbReference type="EMBL" id="TQV98604.1"/>
    </source>
</evidence>
<dbReference type="GO" id="GO:0005829">
    <property type="term" value="C:cytosol"/>
    <property type="evidence" value="ECO:0007669"/>
    <property type="project" value="TreeGrafter"/>
</dbReference>
<dbReference type="PANTHER" id="PTHR14614">
    <property type="entry name" value="HEPATOCELLULAR CARCINOMA-ASSOCIATED ANTIGEN"/>
    <property type="match status" value="1"/>
</dbReference>
<keyword evidence="2" id="KW-0808">Transferase</keyword>
<dbReference type="AlphaFoldDB" id="A0A545VA48"/>
<dbReference type="GO" id="GO:0008757">
    <property type="term" value="F:S-adenosylmethionine-dependent methyltransferase activity"/>
    <property type="evidence" value="ECO:0007669"/>
    <property type="project" value="UniProtKB-ARBA"/>
</dbReference>
<dbReference type="STRING" id="43265.A0A545VA48"/>
<sequence length="363" mass="39188">MATAVEDLPQMWQRPSFDTLVAVLDRLELGPAIWSRGASRKDARREGAETRYIASVISSPLAWLPTDAQREIVWDAAGKRMSERCGRMAVGDMVRRWLFASAVPSVGDSFELAIREPALTGPSGLGFKTWASAYVLARQLPRLARSASSSLFGLFDESLGRSPPAVLELGAGTGLLGLAAAALWAAPVTLSDLPDVVPNLRRNAEANKHVVAARGGSVSIGCLTWGCEEDAAQSDQKLFGEPFQFPIVMAADGLYNDNHPRLLASAVSRNLALGSESRALIMSPKRDGITLELIEEFKQIMLDLEPPLFCEKEGEFVGDDDWAGGDDDDDDDDDEKAKGGNVRCWLGIFSRGGTPLTAEEVRA</sequence>
<comment type="caution">
    <text evidence="2">The sequence shown here is derived from an EMBL/GenBank/DDBJ whole genome shotgun (WGS) entry which is preliminary data.</text>
</comment>